<name>A0A8H8R694_9HELO</name>
<comment type="caution">
    <text evidence="1">The sequence shown here is derived from an EMBL/GenBank/DDBJ whole genome shotgun (WGS) entry which is preliminary data.</text>
</comment>
<dbReference type="Proteomes" id="UP000431533">
    <property type="component" value="Unassembled WGS sequence"/>
</dbReference>
<dbReference type="EMBL" id="QGMH01000026">
    <property type="protein sequence ID" value="TVY28771.1"/>
    <property type="molecule type" value="Genomic_DNA"/>
</dbReference>
<evidence type="ECO:0000313" key="1">
    <source>
        <dbReference type="EMBL" id="TVY28771.1"/>
    </source>
</evidence>
<protein>
    <submittedName>
        <fullName evidence="1">Uncharacterized protein</fullName>
    </submittedName>
</protein>
<dbReference type="RefSeq" id="XP_031007559.1">
    <property type="nucleotide sequence ID" value="XM_031147125.1"/>
</dbReference>
<dbReference type="OrthoDB" id="5420958at2759"/>
<accession>A0A8H8R694</accession>
<organism evidence="1 2">
    <name type="scientific">Lachnellula hyalina</name>
    <dbReference type="NCBI Taxonomy" id="1316788"/>
    <lineage>
        <taxon>Eukaryota</taxon>
        <taxon>Fungi</taxon>
        <taxon>Dikarya</taxon>
        <taxon>Ascomycota</taxon>
        <taxon>Pezizomycotina</taxon>
        <taxon>Leotiomycetes</taxon>
        <taxon>Helotiales</taxon>
        <taxon>Lachnaceae</taxon>
        <taxon>Lachnellula</taxon>
    </lineage>
</organism>
<gene>
    <name evidence="1" type="ORF">LHYA1_G002148</name>
</gene>
<dbReference type="GeneID" id="41982346"/>
<reference evidence="1 2" key="1">
    <citation type="submission" date="2018-05" db="EMBL/GenBank/DDBJ databases">
        <title>Genome sequencing and assembly of the regulated plant pathogen Lachnellula willkommii and related sister species for the development of diagnostic species identification markers.</title>
        <authorList>
            <person name="Giroux E."/>
            <person name="Bilodeau G."/>
        </authorList>
    </citation>
    <scope>NUCLEOTIDE SEQUENCE [LARGE SCALE GENOMIC DNA]</scope>
    <source>
        <strain evidence="1 2">CBS 185.66</strain>
    </source>
</reference>
<sequence>MYVTLWKKDVVVKFVLQMSELEQPIRIKFILSIAFSVTRQRSKADRPLKPPGKNWAKALEKPALYSAVV</sequence>
<keyword evidence="2" id="KW-1185">Reference proteome</keyword>
<feature type="non-terminal residue" evidence="1">
    <location>
        <position position="69"/>
    </location>
</feature>
<proteinExistence type="predicted"/>
<evidence type="ECO:0000313" key="2">
    <source>
        <dbReference type="Proteomes" id="UP000431533"/>
    </source>
</evidence>
<dbReference type="AlphaFoldDB" id="A0A8H8R694"/>